<organism evidence="2 3">
    <name type="scientific">Gonium pectorale</name>
    <name type="common">Green alga</name>
    <dbReference type="NCBI Taxonomy" id="33097"/>
    <lineage>
        <taxon>Eukaryota</taxon>
        <taxon>Viridiplantae</taxon>
        <taxon>Chlorophyta</taxon>
        <taxon>core chlorophytes</taxon>
        <taxon>Chlorophyceae</taxon>
        <taxon>CS clade</taxon>
        <taxon>Chlamydomonadales</taxon>
        <taxon>Volvocaceae</taxon>
        <taxon>Gonium</taxon>
    </lineage>
</organism>
<dbReference type="Proteomes" id="UP000075714">
    <property type="component" value="Unassembled WGS sequence"/>
</dbReference>
<comment type="caution">
    <text evidence="2">The sequence shown here is derived from an EMBL/GenBank/DDBJ whole genome shotgun (WGS) entry which is preliminary data.</text>
</comment>
<dbReference type="AlphaFoldDB" id="A0A150GM30"/>
<proteinExistence type="predicted"/>
<sequence>MTALPGPPRAGLGRLYHLAATARQAGAEAIIMGGASFLGALQQLRGTCSASDSLVPSSFDTSGCPACRQGPCSCSPSHRLPVEAAAPQAQASAAPTAAITVPCGRRTLAARCLGAAPFAAPAPALAGWQALGSGGAAAASFSTMALQWAPGSGLLAARRLREEPVPFEDEYDDDEYEDGEFVDLDLEGEGEGDDWDLDLDEIEIVDDEEYGEGGEAEEWEDDEGDLDQPAPPPPPRGDWRTRQPFEELRRGAVLGVLL</sequence>
<evidence type="ECO:0000313" key="2">
    <source>
        <dbReference type="EMBL" id="KXZ50805.1"/>
    </source>
</evidence>
<keyword evidence="3" id="KW-1185">Reference proteome</keyword>
<reference evidence="3" key="1">
    <citation type="journal article" date="2016" name="Nat. Commun.">
        <title>The Gonium pectorale genome demonstrates co-option of cell cycle regulation during the evolution of multicellularity.</title>
        <authorList>
            <person name="Hanschen E.R."/>
            <person name="Marriage T.N."/>
            <person name="Ferris P.J."/>
            <person name="Hamaji T."/>
            <person name="Toyoda A."/>
            <person name="Fujiyama A."/>
            <person name="Neme R."/>
            <person name="Noguchi H."/>
            <person name="Minakuchi Y."/>
            <person name="Suzuki M."/>
            <person name="Kawai-Toyooka H."/>
            <person name="Smith D.R."/>
            <person name="Sparks H."/>
            <person name="Anderson J."/>
            <person name="Bakaric R."/>
            <person name="Luria V."/>
            <person name="Karger A."/>
            <person name="Kirschner M.W."/>
            <person name="Durand P.M."/>
            <person name="Michod R.E."/>
            <person name="Nozaki H."/>
            <person name="Olson B.J."/>
        </authorList>
    </citation>
    <scope>NUCLEOTIDE SEQUENCE [LARGE SCALE GENOMIC DNA]</scope>
    <source>
        <strain evidence="3">NIES-2863</strain>
    </source>
</reference>
<dbReference type="EMBL" id="LSYV01000016">
    <property type="protein sequence ID" value="KXZ50805.1"/>
    <property type="molecule type" value="Genomic_DNA"/>
</dbReference>
<protein>
    <submittedName>
        <fullName evidence="2">Uncharacterized protein</fullName>
    </submittedName>
</protein>
<feature type="region of interest" description="Disordered" evidence="1">
    <location>
        <begin position="206"/>
        <end position="244"/>
    </location>
</feature>
<name>A0A150GM30_GONPE</name>
<evidence type="ECO:0000313" key="3">
    <source>
        <dbReference type="Proteomes" id="UP000075714"/>
    </source>
</evidence>
<gene>
    <name evidence="2" type="ORF">GPECTOR_15g491</name>
</gene>
<feature type="compositionally biased region" description="Acidic residues" evidence="1">
    <location>
        <begin position="206"/>
        <end position="226"/>
    </location>
</feature>
<evidence type="ECO:0000256" key="1">
    <source>
        <dbReference type="SAM" id="MobiDB-lite"/>
    </source>
</evidence>
<accession>A0A150GM30</accession>